<evidence type="ECO:0000259" key="7">
    <source>
        <dbReference type="Pfam" id="PF00710"/>
    </source>
</evidence>
<feature type="binding site" evidence="4">
    <location>
        <begin position="97"/>
        <end position="98"/>
    </location>
    <ligand>
        <name>substrate</name>
    </ligand>
</feature>
<evidence type="ECO:0000256" key="4">
    <source>
        <dbReference type="PIRSR" id="PIRSR001220-2"/>
    </source>
</evidence>
<feature type="domain" description="Asparaginase/glutaminase C-terminal" evidence="8">
    <location>
        <begin position="214"/>
        <end position="317"/>
    </location>
</feature>
<keyword evidence="10" id="KW-1185">Reference proteome</keyword>
<dbReference type="PANTHER" id="PTHR11707">
    <property type="entry name" value="L-ASPARAGINASE"/>
    <property type="match status" value="1"/>
</dbReference>
<comment type="similarity">
    <text evidence="1">Belongs to the asparaginase 1 family.</text>
</comment>
<dbReference type="OrthoDB" id="9788068at2"/>
<dbReference type="Gene3D" id="3.40.50.1170">
    <property type="entry name" value="L-asparaginase, N-terminal domain"/>
    <property type="match status" value="1"/>
</dbReference>
<dbReference type="EMBL" id="NJGG01000003">
    <property type="protein sequence ID" value="OXL14462.1"/>
    <property type="molecule type" value="Genomic_DNA"/>
</dbReference>
<dbReference type="InterPro" id="IPR040919">
    <property type="entry name" value="Asparaginase_C"/>
</dbReference>
<feature type="binding site" evidence="4">
    <location>
        <position position="64"/>
    </location>
    <ligand>
        <name>substrate</name>
    </ligand>
</feature>
<dbReference type="InterPro" id="IPR036152">
    <property type="entry name" value="Asp/glu_Ase-like_sf"/>
</dbReference>
<dbReference type="SMART" id="SM00870">
    <property type="entry name" value="Asparaginase"/>
    <property type="match status" value="1"/>
</dbReference>
<dbReference type="CDD" id="cd08964">
    <property type="entry name" value="L-asparaginase_II"/>
    <property type="match status" value="1"/>
</dbReference>
<dbReference type="InterPro" id="IPR037152">
    <property type="entry name" value="L-asparaginase_N_sf"/>
</dbReference>
<comment type="caution">
    <text evidence="9">The sequence shown here is derived from an EMBL/GenBank/DDBJ whole genome shotgun (WGS) entry which is preliminary data.</text>
</comment>
<dbReference type="InterPro" id="IPR027475">
    <property type="entry name" value="Asparaginase/glutaminase_AS2"/>
</dbReference>
<feature type="active site" description="O-isoaspartyl threonine intermediate" evidence="3">
    <location>
        <position position="17"/>
    </location>
</feature>
<evidence type="ECO:0000259" key="8">
    <source>
        <dbReference type="Pfam" id="PF17763"/>
    </source>
</evidence>
<dbReference type="InterPro" id="IPR027473">
    <property type="entry name" value="L-asparaginase_C"/>
</dbReference>
<evidence type="ECO:0000313" key="9">
    <source>
        <dbReference type="EMBL" id="OXL14462.1"/>
    </source>
</evidence>
<dbReference type="GO" id="GO:0004067">
    <property type="term" value="F:asparaginase activity"/>
    <property type="evidence" value="ECO:0007669"/>
    <property type="project" value="UniProtKB-UniRule"/>
</dbReference>
<dbReference type="PROSITE" id="PS00144">
    <property type="entry name" value="ASN_GLN_ASE_1"/>
    <property type="match status" value="1"/>
</dbReference>
<dbReference type="AlphaFoldDB" id="A0A229FRK5"/>
<feature type="domain" description="L-asparaginase N-terminal" evidence="7">
    <location>
        <begin position="9"/>
        <end position="187"/>
    </location>
</feature>
<dbReference type="GO" id="GO:0006528">
    <property type="term" value="P:asparagine metabolic process"/>
    <property type="evidence" value="ECO:0007669"/>
    <property type="project" value="InterPro"/>
</dbReference>
<sequence>MFFMSTQYLLLLGTGGTIAGLAMDAQKPLNYVAGQLPVEGLLEKVQESLEFGEVRTVQVANIDSRNMTEDLLVKLGWAVKAGLENDEVSGIVITHGTDTMEETGVFLHATLGKLASHYKKAVVLTGAMLPANADHSDGQTNLKSALYLAKEARLLQQFGILAVMAGKPCLARDLSKQHTHALDALVVNARELDGPIHKRQADLQLPAQASWPWVEIVTSHAGASGRLVDMLVAQGVQGIVVAGTGQGSVNKVLADQLIQAALNDVAVIRSSRVGAGAVFSEIPEPDTAWNWLSARDLNPAKSRIALQLALLEANSRKTDDWQSIFATI</sequence>
<organism evidence="9 10">
    <name type="scientific">Polynucleobacter cosmopolitanus</name>
    <dbReference type="NCBI Taxonomy" id="351345"/>
    <lineage>
        <taxon>Bacteria</taxon>
        <taxon>Pseudomonadati</taxon>
        <taxon>Pseudomonadota</taxon>
        <taxon>Betaproteobacteria</taxon>
        <taxon>Burkholderiales</taxon>
        <taxon>Burkholderiaceae</taxon>
        <taxon>Polynucleobacter</taxon>
    </lineage>
</organism>
<dbReference type="PIRSF" id="PIRSF001220">
    <property type="entry name" value="L-ASNase_gatD"/>
    <property type="match status" value="1"/>
</dbReference>
<dbReference type="PRINTS" id="PR00139">
    <property type="entry name" value="ASNGLNASE"/>
</dbReference>
<dbReference type="Pfam" id="PF17763">
    <property type="entry name" value="Asparaginase_C"/>
    <property type="match status" value="1"/>
</dbReference>
<dbReference type="Gene3D" id="3.40.50.40">
    <property type="match status" value="1"/>
</dbReference>
<evidence type="ECO:0000256" key="1">
    <source>
        <dbReference type="ARBA" id="ARBA00010518"/>
    </source>
</evidence>
<dbReference type="InterPro" id="IPR004550">
    <property type="entry name" value="AsnASE_II"/>
</dbReference>
<evidence type="ECO:0000256" key="5">
    <source>
        <dbReference type="PROSITE-ProRule" id="PRU10099"/>
    </source>
</evidence>
<dbReference type="InterPro" id="IPR006034">
    <property type="entry name" value="Asparaginase/glutaminase-like"/>
</dbReference>
<evidence type="ECO:0000313" key="10">
    <source>
        <dbReference type="Proteomes" id="UP000215188"/>
    </source>
</evidence>
<accession>A0A229FRK5</accession>
<dbReference type="InterPro" id="IPR020827">
    <property type="entry name" value="Asparaginase/glutaminase_AS1"/>
</dbReference>
<proteinExistence type="inferred from homology"/>
<dbReference type="Proteomes" id="UP000215188">
    <property type="component" value="Unassembled WGS sequence"/>
</dbReference>
<dbReference type="Pfam" id="PF00710">
    <property type="entry name" value="Asparaginase"/>
    <property type="match status" value="1"/>
</dbReference>
<dbReference type="PROSITE" id="PS51732">
    <property type="entry name" value="ASN_GLN_ASE_3"/>
    <property type="match status" value="1"/>
</dbReference>
<reference evidence="9 10" key="1">
    <citation type="submission" date="2017-06" db="EMBL/GenBank/DDBJ databases">
        <title>Reclassification of a Polynucleobacter cosmopolitanus strain isolated from tropical Lake Victoria as Polynucleobacter victoriensis comb. nov.</title>
        <authorList>
            <person name="Hahn M.W."/>
        </authorList>
    </citation>
    <scope>NUCLEOTIDE SEQUENCE [LARGE SCALE GENOMIC DNA]</scope>
    <source>
        <strain evidence="9 10">MWH-MoIso2</strain>
    </source>
</reference>
<dbReference type="PIRSF" id="PIRSF500176">
    <property type="entry name" value="L_ASNase"/>
    <property type="match status" value="1"/>
</dbReference>
<evidence type="ECO:0000256" key="3">
    <source>
        <dbReference type="PIRSR" id="PIRSR001220-1"/>
    </source>
</evidence>
<dbReference type="PROSITE" id="PS00917">
    <property type="entry name" value="ASN_GLN_ASE_2"/>
    <property type="match status" value="1"/>
</dbReference>
<keyword evidence="2" id="KW-0378">Hydrolase</keyword>
<dbReference type="SUPFAM" id="SSF53774">
    <property type="entry name" value="Glutaminase/Asparaginase"/>
    <property type="match status" value="1"/>
</dbReference>
<feature type="active site" evidence="6">
    <location>
        <position position="97"/>
    </location>
</feature>
<evidence type="ECO:0000256" key="2">
    <source>
        <dbReference type="ARBA" id="ARBA00022801"/>
    </source>
</evidence>
<dbReference type="PANTHER" id="PTHR11707:SF28">
    <property type="entry name" value="60 KDA LYSOPHOSPHOLIPASE"/>
    <property type="match status" value="1"/>
</dbReference>
<dbReference type="InterPro" id="IPR027474">
    <property type="entry name" value="L-asparaginase_N"/>
</dbReference>
<name>A0A229FRK5_9BURK</name>
<feature type="active site" evidence="5">
    <location>
        <position position="17"/>
    </location>
</feature>
<gene>
    <name evidence="9" type="ORF">AOC33_08045</name>
</gene>
<evidence type="ECO:0000256" key="6">
    <source>
        <dbReference type="PROSITE-ProRule" id="PRU10100"/>
    </source>
</evidence>
<protein>
    <submittedName>
        <fullName evidence="9">L-asparaginase</fullName>
    </submittedName>
</protein>